<feature type="domain" description="N,N-dimethylformamidase beta subunit-like C-terminal" evidence="1">
    <location>
        <begin position="86"/>
        <end position="537"/>
    </location>
</feature>
<keyword evidence="3" id="KW-1185">Reference proteome</keyword>
<name>A0A327MDS8_9PROT</name>
<dbReference type="AlphaFoldDB" id="A0A327MDS8"/>
<reference evidence="3" key="1">
    <citation type="submission" date="2018-06" db="EMBL/GenBank/DDBJ databases">
        <authorList>
            <person name="Khan S.A."/>
        </authorList>
    </citation>
    <scope>NUCLEOTIDE SEQUENCE [LARGE SCALE GENOMIC DNA]</scope>
    <source>
        <strain evidence="3">DB-1506</strain>
    </source>
</reference>
<protein>
    <recommendedName>
        <fullName evidence="1">N,N-dimethylformamidase beta subunit-like C-terminal domain-containing protein</fullName>
    </recommendedName>
</protein>
<gene>
    <name evidence="2" type="ORF">DOO78_01475</name>
</gene>
<dbReference type="RefSeq" id="WP_111467939.1">
    <property type="nucleotide sequence ID" value="NZ_QLIX01000001.1"/>
</dbReference>
<dbReference type="EMBL" id="QLIX01000001">
    <property type="protein sequence ID" value="RAI60827.1"/>
    <property type="molecule type" value="Genomic_DNA"/>
</dbReference>
<sequence>MPLYDDPTARPDSTVNVGPRHIYPTAGDHHWQEMRPFEAPRGDPDWHEIHVYTDAISYAPGETVQFHGSTNAESWTIEVTRDGLKPAIVHRQEGLPGRATPMPADAYEAGCNWPVLHRWTLPEDLASGFYLVESSVARQQGGRFVQHHFFVVRPRPGLHPGRLLHVLPTCTYTAYNDWGGANHYGGSHGPARNAMSPRLSLQRPWTRGLVKLPENAPRICATVAEPMTPLRYDFKEWSYANGFSYYYAATGWAQYDRHFVLWAEREGYALDTITQTDLHLRPALLEGYACVVIVGHDEYWTREMRLAIEDYVERGGHLARFGANFTWQVRLEEEGRRQVCYKSNAPKADPIRATGDDARLTSAWEDRHVGWPGATTVGVNGLGGTYANWGRFTPRGSRGFTVYRPEHWAFAGTDLTYGDIFGAEARIFGYEVDGVDYTFRDGLPYPTGRDGTPDSVEILAMTPAVMAEAPLESYTLRAYVGAHDWYEKAEMIHGVADAGTLARSYHGSGMMVAMRRGKGEVLTAASCEWVMGLKRGCAYTQQITRTVLDRFGAAAPPGPAGD</sequence>
<dbReference type="InterPro" id="IPR046540">
    <property type="entry name" value="DMFA2_C"/>
</dbReference>
<comment type="caution">
    <text evidence="2">The sequence shown here is derived from an EMBL/GenBank/DDBJ whole genome shotgun (WGS) entry which is preliminary data.</text>
</comment>
<evidence type="ECO:0000313" key="3">
    <source>
        <dbReference type="Proteomes" id="UP000249065"/>
    </source>
</evidence>
<dbReference type="Proteomes" id="UP000249065">
    <property type="component" value="Unassembled WGS sequence"/>
</dbReference>
<organism evidence="2 3">
    <name type="scientific">Roseicella frigidaeris</name>
    <dbReference type="NCBI Taxonomy" id="2230885"/>
    <lineage>
        <taxon>Bacteria</taxon>
        <taxon>Pseudomonadati</taxon>
        <taxon>Pseudomonadota</taxon>
        <taxon>Alphaproteobacteria</taxon>
        <taxon>Acetobacterales</taxon>
        <taxon>Roseomonadaceae</taxon>
        <taxon>Roseicella</taxon>
    </lineage>
</organism>
<evidence type="ECO:0000259" key="1">
    <source>
        <dbReference type="Pfam" id="PF20254"/>
    </source>
</evidence>
<dbReference type="SUPFAM" id="SSF52317">
    <property type="entry name" value="Class I glutamine amidotransferase-like"/>
    <property type="match status" value="1"/>
</dbReference>
<dbReference type="Pfam" id="PF20254">
    <property type="entry name" value="DMFA2_C"/>
    <property type="match status" value="1"/>
</dbReference>
<accession>A0A327MDS8</accession>
<evidence type="ECO:0000313" key="2">
    <source>
        <dbReference type="EMBL" id="RAI60827.1"/>
    </source>
</evidence>
<dbReference type="InterPro" id="IPR029062">
    <property type="entry name" value="Class_I_gatase-like"/>
</dbReference>
<proteinExistence type="predicted"/>
<dbReference type="OrthoDB" id="505641at2"/>